<feature type="coiled-coil region" evidence="1">
    <location>
        <begin position="158"/>
        <end position="188"/>
    </location>
</feature>
<evidence type="ECO:0000256" key="1">
    <source>
        <dbReference type="SAM" id="Coils"/>
    </source>
</evidence>
<evidence type="ECO:0000313" key="2">
    <source>
        <dbReference type="EMBL" id="TPG30995.1"/>
    </source>
</evidence>
<dbReference type="AlphaFoldDB" id="A0A502DZR6"/>
<gene>
    <name evidence="2" type="ORF">EAH82_01825</name>
</gene>
<reference evidence="2 3" key="1">
    <citation type="journal article" date="2019" name="Environ. Microbiol.">
        <title>Species interactions and distinct microbial communities in high Arctic permafrost affected cryosols are associated with the CH4 and CO2 gas fluxes.</title>
        <authorList>
            <person name="Altshuler I."/>
            <person name="Hamel J."/>
            <person name="Turney S."/>
            <person name="Magnuson E."/>
            <person name="Levesque R."/>
            <person name="Greer C."/>
            <person name="Whyte L.G."/>
        </authorList>
    </citation>
    <scope>NUCLEOTIDE SEQUENCE [LARGE SCALE GENOMIC DNA]</scope>
    <source>
        <strain evidence="2 3">S06.C</strain>
    </source>
</reference>
<sequence>MFVNAQGEEEEVETVSVNTDPVDRRGEGLLKTLLRKLLGNGSELSFDQIDSGLRALLPEGSWPREVYAREFVWVDRDDRLFKQGYAISADGSLAFVGEAVEVTRKVAYVPITNHKDDPVKEHILAALNAAGISTAGLDDTKLLSAYNSLVQKPTEEKLVAANSRIAELETAKTAVENAERDVMATKLATNSSLTAEDFKAMGLARLKELNAKAAPIVIGNAGGKPGDEFAGYDLNAQ</sequence>
<comment type="caution">
    <text evidence="2">The sequence shown here is derived from an EMBL/GenBank/DDBJ whole genome shotgun (WGS) entry which is preliminary data.</text>
</comment>
<accession>A0A502DZR6</accession>
<proteinExistence type="predicted"/>
<protein>
    <submittedName>
        <fullName evidence="2">Uncharacterized protein</fullName>
    </submittedName>
</protein>
<keyword evidence="1" id="KW-0175">Coiled coil</keyword>
<name>A0A502DZR6_9BURK</name>
<organism evidence="2 3">
    <name type="scientific">Variovorax guangxiensis</name>
    <dbReference type="NCBI Taxonomy" id="1775474"/>
    <lineage>
        <taxon>Bacteria</taxon>
        <taxon>Pseudomonadati</taxon>
        <taxon>Pseudomonadota</taxon>
        <taxon>Betaproteobacteria</taxon>
        <taxon>Burkholderiales</taxon>
        <taxon>Comamonadaceae</taxon>
        <taxon>Variovorax</taxon>
    </lineage>
</organism>
<dbReference type="Proteomes" id="UP000319212">
    <property type="component" value="Unassembled WGS sequence"/>
</dbReference>
<dbReference type="OrthoDB" id="8793065at2"/>
<evidence type="ECO:0000313" key="3">
    <source>
        <dbReference type="Proteomes" id="UP000319212"/>
    </source>
</evidence>
<dbReference type="EMBL" id="RCZI01000001">
    <property type="protein sequence ID" value="TPG30995.1"/>
    <property type="molecule type" value="Genomic_DNA"/>
</dbReference>